<dbReference type="RefSeq" id="WP_091938331.1">
    <property type="nucleotide sequence ID" value="NZ_FNCY01000011.1"/>
</dbReference>
<dbReference type="InterPro" id="IPR033966">
    <property type="entry name" value="RuBisCO"/>
</dbReference>
<dbReference type="Gene3D" id="3.30.70.150">
    <property type="entry name" value="RuBisCO large subunit, N-terminal domain"/>
    <property type="match status" value="1"/>
</dbReference>
<dbReference type="OrthoDB" id="9770811at2"/>
<dbReference type="SFLD" id="SFLDS00014">
    <property type="entry name" value="RuBisCO"/>
    <property type="match status" value="1"/>
</dbReference>
<dbReference type="InterPro" id="IPR000685">
    <property type="entry name" value="RuBisCO_lsu_C"/>
</dbReference>
<evidence type="ECO:0000256" key="1">
    <source>
        <dbReference type="RuleBase" id="RU003834"/>
    </source>
</evidence>
<evidence type="ECO:0000259" key="2">
    <source>
        <dbReference type="Pfam" id="PF00016"/>
    </source>
</evidence>
<dbReference type="SUPFAM" id="SSF51649">
    <property type="entry name" value="RuBisCo, C-terminal domain"/>
    <property type="match status" value="1"/>
</dbReference>
<accession>A0A1G8GNB9</accession>
<dbReference type="EMBL" id="FNCY01000011">
    <property type="protein sequence ID" value="SDH95853.1"/>
    <property type="molecule type" value="Genomic_DNA"/>
</dbReference>
<dbReference type="Pfam" id="PF02788">
    <property type="entry name" value="RuBisCO_large_N"/>
    <property type="match status" value="1"/>
</dbReference>
<keyword evidence="5" id="KW-1185">Reference proteome</keyword>
<reference evidence="4 5" key="1">
    <citation type="submission" date="2016-10" db="EMBL/GenBank/DDBJ databases">
        <authorList>
            <person name="de Groot N.N."/>
        </authorList>
    </citation>
    <scope>NUCLEOTIDE SEQUENCE [LARGE SCALE GENOMIC DNA]</scope>
    <source>
        <strain evidence="4 5">DSM 5885</strain>
    </source>
</reference>
<comment type="similarity">
    <text evidence="1">Belongs to the RuBisCO large chain family.</text>
</comment>
<dbReference type="GO" id="GO:0015977">
    <property type="term" value="P:carbon fixation"/>
    <property type="evidence" value="ECO:0007669"/>
    <property type="project" value="InterPro"/>
</dbReference>
<dbReference type="AlphaFoldDB" id="A0A1G8GNB9"/>
<feature type="domain" description="Ribulose bisphosphate carboxylase large subunit C-terminal" evidence="2">
    <location>
        <begin position="150"/>
        <end position="437"/>
    </location>
</feature>
<organism evidence="4 5">
    <name type="scientific">Propionivibrio dicarboxylicus</name>
    <dbReference type="NCBI Taxonomy" id="83767"/>
    <lineage>
        <taxon>Bacteria</taxon>
        <taxon>Pseudomonadati</taxon>
        <taxon>Pseudomonadota</taxon>
        <taxon>Betaproteobacteria</taxon>
        <taxon>Rhodocyclales</taxon>
        <taxon>Rhodocyclaceae</taxon>
        <taxon>Propionivibrio</taxon>
    </lineage>
</organism>
<name>A0A1G8GNB9_9RHOO</name>
<dbReference type="SUPFAM" id="SSF54966">
    <property type="entry name" value="RuBisCO, large subunit, small (N-terminal) domain"/>
    <property type="match status" value="1"/>
</dbReference>
<sequence length="441" mass="48539">MNSEDQAFFAKADQIDLSEYVVLDYFFESSVEPTHAAAHLCQEQSTAQWKRVGVDEDMRPLHAAKVIDLVVECMPSQPCIPFMVEHWDRLWACRVKIAYPIRNIGRALPNLITAACGEGAFFSPGIHAIKLQDISFPPGYLEAQEGPKFGIAGLREWTGVHNRPLFFGVIKPNIGLAPEPFRDIAYESWLGGLDVAKDDELIFDTDWSPFDKRTRLLGEARLDAEQKTGKKCCYLANVTDEVDRLIPLHDIGVANGANMLMVNAMATGLSAVRMLRKHTEVPLVAHFDFIAPMTRSPYYGVHSRVITKLQRLAGFDAIIFAGMGARMKTTRGGVLADVKACTETLCALQREHTADAPCPIKPALPIPGGSQWAGSIESLYRDIGSTDFAIVPGRAVFGHPQGPKAGAASLHQGWEAIRSGVPLADYARDHEELRVSISHNH</sequence>
<dbReference type="InterPro" id="IPR017443">
    <property type="entry name" value="RuBisCO_lsu_fd_N"/>
</dbReference>
<dbReference type="SFLD" id="SFLDG00301">
    <property type="entry name" value="RuBisCO-like_proteins"/>
    <property type="match status" value="1"/>
</dbReference>
<dbReference type="STRING" id="83767.SAMN05660652_02588"/>
<dbReference type="Gene3D" id="3.20.20.110">
    <property type="entry name" value="Ribulose bisphosphate carboxylase, large subunit, C-terminal domain"/>
    <property type="match status" value="1"/>
</dbReference>
<dbReference type="GO" id="GO:0016984">
    <property type="term" value="F:ribulose-bisphosphate carboxylase activity"/>
    <property type="evidence" value="ECO:0007669"/>
    <property type="project" value="InterPro"/>
</dbReference>
<dbReference type="Proteomes" id="UP000198607">
    <property type="component" value="Unassembled WGS sequence"/>
</dbReference>
<proteinExistence type="inferred from homology"/>
<evidence type="ECO:0000259" key="3">
    <source>
        <dbReference type="Pfam" id="PF02788"/>
    </source>
</evidence>
<feature type="domain" description="Ribulose bisphosphate carboxylase large subunit ferrodoxin-like N-terminal" evidence="3">
    <location>
        <begin position="29"/>
        <end position="139"/>
    </location>
</feature>
<dbReference type="PANTHER" id="PTHR42704:SF17">
    <property type="entry name" value="RIBULOSE BISPHOSPHATE CARBOXYLASE LARGE CHAIN"/>
    <property type="match status" value="1"/>
</dbReference>
<gene>
    <name evidence="4" type="ORF">SAMN05660652_02588</name>
</gene>
<evidence type="ECO:0000313" key="4">
    <source>
        <dbReference type="EMBL" id="SDH95853.1"/>
    </source>
</evidence>
<dbReference type="InterPro" id="IPR036376">
    <property type="entry name" value="RuBisCO_lsu_C_sf"/>
</dbReference>
<evidence type="ECO:0000313" key="5">
    <source>
        <dbReference type="Proteomes" id="UP000198607"/>
    </source>
</evidence>
<protein>
    <submittedName>
        <fullName evidence="4">Ribulose-bisphosphate carboxylase large chain</fullName>
    </submittedName>
</protein>
<dbReference type="InterPro" id="IPR036422">
    <property type="entry name" value="RuBisCO_lsu_N_sf"/>
</dbReference>
<dbReference type="GO" id="GO:0000287">
    <property type="term" value="F:magnesium ion binding"/>
    <property type="evidence" value="ECO:0007669"/>
    <property type="project" value="InterPro"/>
</dbReference>
<dbReference type="Pfam" id="PF00016">
    <property type="entry name" value="RuBisCO_large"/>
    <property type="match status" value="1"/>
</dbReference>
<dbReference type="PANTHER" id="PTHR42704">
    <property type="entry name" value="RIBULOSE BISPHOSPHATE CARBOXYLASE"/>
    <property type="match status" value="1"/>
</dbReference>